<reference evidence="4" key="1">
    <citation type="submission" date="2017-01" db="EMBL/GenBank/DDBJ databases">
        <authorList>
            <person name="Wolfgang W.J."/>
            <person name="Cole J."/>
            <person name="Wroblewski D."/>
            <person name="Mcginnis J."/>
            <person name="Musser K.A."/>
        </authorList>
    </citation>
    <scope>NUCLEOTIDE SEQUENCE [LARGE SCALE GENOMIC DNA]</scope>
    <source>
        <strain evidence="4">DSM 19151</strain>
    </source>
</reference>
<name>A0A1X3DFZ3_9NEIS</name>
<dbReference type="STRING" id="194197.BWD09_01025"/>
<dbReference type="NCBIfam" id="TIGR02532">
    <property type="entry name" value="IV_pilin_GFxxxE"/>
    <property type="match status" value="1"/>
</dbReference>
<evidence type="ECO:0000256" key="1">
    <source>
        <dbReference type="ARBA" id="ARBA00011156"/>
    </source>
</evidence>
<sequence>MKLKRQTQGFTLVELMIVVAIIGILAAIAYPSYNHYIERGHLTDAHAELVDINNNIKTKRVSEPGSLSSQTDLESHISGLFKEPDLVARYDITVAMPDATKSSRYSLVVTPKANSGYTLALWMNSVGEAYRCQDAASAQAYLTTGKCEQIGGKK</sequence>
<gene>
    <name evidence="3" type="ORF">BWD09_01025</name>
</gene>
<comment type="caution">
    <text evidence="3">The sequence shown here is derived from an EMBL/GenBank/DDBJ whole genome shotgun (WGS) entry which is preliminary data.</text>
</comment>
<keyword evidence="2" id="KW-0812">Transmembrane</keyword>
<dbReference type="InterPro" id="IPR045584">
    <property type="entry name" value="Pilin-like"/>
</dbReference>
<evidence type="ECO:0000313" key="3">
    <source>
        <dbReference type="EMBL" id="OSI18869.1"/>
    </source>
</evidence>
<dbReference type="PROSITE" id="PS00409">
    <property type="entry name" value="PROKAR_NTER_METHYL"/>
    <property type="match status" value="1"/>
</dbReference>
<evidence type="ECO:0000313" key="4">
    <source>
        <dbReference type="Proteomes" id="UP000193118"/>
    </source>
</evidence>
<dbReference type="Gene3D" id="3.30.540.20">
    <property type="match status" value="1"/>
</dbReference>
<dbReference type="EMBL" id="MTBO01000001">
    <property type="protein sequence ID" value="OSI18869.1"/>
    <property type="molecule type" value="Genomic_DNA"/>
</dbReference>
<dbReference type="Pfam" id="PF07963">
    <property type="entry name" value="N_methyl"/>
    <property type="match status" value="1"/>
</dbReference>
<feature type="transmembrane region" description="Helical" evidence="2">
    <location>
        <begin position="12"/>
        <end position="33"/>
    </location>
</feature>
<dbReference type="RefSeq" id="WP_085364875.1">
    <property type="nucleotide sequence ID" value="NZ_CAUJPZ010000003.1"/>
</dbReference>
<organism evidence="3 4">
    <name type="scientific">Neisseria dentiae</name>
    <dbReference type="NCBI Taxonomy" id="194197"/>
    <lineage>
        <taxon>Bacteria</taxon>
        <taxon>Pseudomonadati</taxon>
        <taxon>Pseudomonadota</taxon>
        <taxon>Betaproteobacteria</taxon>
        <taxon>Neisseriales</taxon>
        <taxon>Neisseriaceae</taxon>
        <taxon>Neisseria</taxon>
    </lineage>
</organism>
<accession>A0A1X3DFZ3</accession>
<dbReference type="PANTHER" id="PTHR30093:SF47">
    <property type="entry name" value="TYPE IV PILUS NON-CORE MINOR PILIN PILE"/>
    <property type="match status" value="1"/>
</dbReference>
<dbReference type="SUPFAM" id="SSF54523">
    <property type="entry name" value="Pili subunits"/>
    <property type="match status" value="1"/>
</dbReference>
<protein>
    <recommendedName>
        <fullName evidence="5">Type IV pilin</fullName>
    </recommendedName>
</protein>
<evidence type="ECO:0008006" key="5">
    <source>
        <dbReference type="Google" id="ProtNLM"/>
    </source>
</evidence>
<keyword evidence="2" id="KW-0472">Membrane</keyword>
<dbReference type="GeneID" id="94580536"/>
<dbReference type="OrthoDB" id="8592370at2"/>
<dbReference type="PANTHER" id="PTHR30093">
    <property type="entry name" value="GENERAL SECRETION PATHWAY PROTEIN G"/>
    <property type="match status" value="1"/>
</dbReference>
<dbReference type="Pfam" id="PF11530">
    <property type="entry name" value="Pilin_PilX"/>
    <property type="match status" value="1"/>
</dbReference>
<keyword evidence="4" id="KW-1185">Reference proteome</keyword>
<dbReference type="InterPro" id="IPR025922">
    <property type="entry name" value="Pilin_PilX-like"/>
</dbReference>
<comment type="subunit">
    <text evidence="1">The pili are polar flexible filaments of about 5.4 nanometers diameter and 2.5 micrometers average length; they consist of only a single polypeptide chain arranged in a helical configuration of five subunits per turn in the assembled pilus.</text>
</comment>
<proteinExistence type="predicted"/>
<keyword evidence="2" id="KW-1133">Transmembrane helix</keyword>
<dbReference type="AlphaFoldDB" id="A0A1X3DFZ3"/>
<dbReference type="Proteomes" id="UP000193118">
    <property type="component" value="Unassembled WGS sequence"/>
</dbReference>
<evidence type="ECO:0000256" key="2">
    <source>
        <dbReference type="SAM" id="Phobius"/>
    </source>
</evidence>
<dbReference type="InterPro" id="IPR012902">
    <property type="entry name" value="N_methyl_site"/>
</dbReference>
<dbReference type="InterPro" id="IPR038415">
    <property type="entry name" value="Pilin_PilX-like_sf"/>
</dbReference>